<dbReference type="Proteomes" id="UP000054047">
    <property type="component" value="Unassembled WGS sequence"/>
</dbReference>
<keyword evidence="2" id="KW-1185">Reference proteome</keyword>
<sequence>IPGKNSFLVNAPYEPVPVHLQKPINLRNFIESRSHLLLKGPVPIYEPPQYSTHVLLYGEGKYALHTDDYELLDDSYAVLEASNVERLLESLSMTLCLPRSKWISAACEKRSSTHSAHDAQIVTPASSDVLYIKEEISRCCMRQQFNQ</sequence>
<dbReference type="InterPro" id="IPR014710">
    <property type="entry name" value="RmlC-like_jellyroll"/>
</dbReference>
<gene>
    <name evidence="1" type="ORF">ANCDUO_15995</name>
</gene>
<proteinExistence type="predicted"/>
<protein>
    <submittedName>
        <fullName evidence="1">Uncharacterized protein</fullName>
    </submittedName>
</protein>
<organism evidence="1 2">
    <name type="scientific">Ancylostoma duodenale</name>
    <dbReference type="NCBI Taxonomy" id="51022"/>
    <lineage>
        <taxon>Eukaryota</taxon>
        <taxon>Metazoa</taxon>
        <taxon>Ecdysozoa</taxon>
        <taxon>Nematoda</taxon>
        <taxon>Chromadorea</taxon>
        <taxon>Rhabditida</taxon>
        <taxon>Rhabditina</taxon>
        <taxon>Rhabditomorpha</taxon>
        <taxon>Strongyloidea</taxon>
        <taxon>Ancylostomatidae</taxon>
        <taxon>Ancylostomatinae</taxon>
        <taxon>Ancylostoma</taxon>
    </lineage>
</organism>
<evidence type="ECO:0000313" key="1">
    <source>
        <dbReference type="EMBL" id="KIH53863.1"/>
    </source>
</evidence>
<dbReference type="AlphaFoldDB" id="A0A0C2CC33"/>
<feature type="non-terminal residue" evidence="1">
    <location>
        <position position="1"/>
    </location>
</feature>
<dbReference type="Gene3D" id="2.60.120.10">
    <property type="entry name" value="Jelly Rolls"/>
    <property type="match status" value="1"/>
</dbReference>
<dbReference type="OrthoDB" id="204928at2759"/>
<evidence type="ECO:0000313" key="2">
    <source>
        <dbReference type="Proteomes" id="UP000054047"/>
    </source>
</evidence>
<reference evidence="1 2" key="1">
    <citation type="submission" date="2013-12" db="EMBL/GenBank/DDBJ databases">
        <title>Draft genome of the parsitic nematode Ancylostoma duodenale.</title>
        <authorList>
            <person name="Mitreva M."/>
        </authorList>
    </citation>
    <scope>NUCLEOTIDE SEQUENCE [LARGE SCALE GENOMIC DNA]</scope>
    <source>
        <strain evidence="1 2">Zhejiang</strain>
    </source>
</reference>
<dbReference type="EMBL" id="KN740219">
    <property type="protein sequence ID" value="KIH53863.1"/>
    <property type="molecule type" value="Genomic_DNA"/>
</dbReference>
<name>A0A0C2CC33_9BILA</name>
<accession>A0A0C2CC33</accession>